<dbReference type="EMBL" id="RCMK01000331">
    <property type="protein sequence ID" value="KAG2936110.1"/>
    <property type="molecule type" value="Genomic_DNA"/>
</dbReference>
<sequence>MLVPDRVRRALPARGRLANDTTAEEARWLACCPLCNIGEQIPMHYATRRRARRCLSTPIIVQLPPIAPHA</sequence>
<evidence type="ECO:0000313" key="1">
    <source>
        <dbReference type="EMBL" id="KAG2936110.1"/>
    </source>
</evidence>
<gene>
    <name evidence="1" type="ORF">PC117_g12216</name>
</gene>
<dbReference type="Proteomes" id="UP000736787">
    <property type="component" value="Unassembled WGS sequence"/>
</dbReference>
<reference evidence="1" key="1">
    <citation type="submission" date="2018-10" db="EMBL/GenBank/DDBJ databases">
        <title>Effector identification in a new, highly contiguous assembly of the strawberry crown rot pathogen Phytophthora cactorum.</title>
        <authorList>
            <person name="Armitage A.D."/>
            <person name="Nellist C.F."/>
            <person name="Bates H."/>
            <person name="Vickerstaff R.J."/>
            <person name="Harrison R.J."/>
        </authorList>
    </citation>
    <scope>NUCLEOTIDE SEQUENCE</scope>
    <source>
        <strain evidence="1">4040</strain>
    </source>
</reference>
<organism evidence="1 2">
    <name type="scientific">Phytophthora cactorum</name>
    <dbReference type="NCBI Taxonomy" id="29920"/>
    <lineage>
        <taxon>Eukaryota</taxon>
        <taxon>Sar</taxon>
        <taxon>Stramenopiles</taxon>
        <taxon>Oomycota</taxon>
        <taxon>Peronosporomycetes</taxon>
        <taxon>Peronosporales</taxon>
        <taxon>Peronosporaceae</taxon>
        <taxon>Phytophthora</taxon>
    </lineage>
</organism>
<dbReference type="AlphaFoldDB" id="A0A8T1DBJ3"/>
<name>A0A8T1DBJ3_9STRA</name>
<accession>A0A8T1DBJ3</accession>
<comment type="caution">
    <text evidence="1">The sequence shown here is derived from an EMBL/GenBank/DDBJ whole genome shotgun (WGS) entry which is preliminary data.</text>
</comment>
<protein>
    <submittedName>
        <fullName evidence="1">Uncharacterized protein</fullName>
    </submittedName>
</protein>
<evidence type="ECO:0000313" key="2">
    <source>
        <dbReference type="Proteomes" id="UP000736787"/>
    </source>
</evidence>
<proteinExistence type="predicted"/>